<evidence type="ECO:0000256" key="1">
    <source>
        <dbReference type="SAM" id="MobiDB-lite"/>
    </source>
</evidence>
<feature type="region of interest" description="Disordered" evidence="1">
    <location>
        <begin position="49"/>
        <end position="74"/>
    </location>
</feature>
<feature type="compositionally biased region" description="Basic residues" evidence="1">
    <location>
        <begin position="57"/>
        <end position="74"/>
    </location>
</feature>
<sequence>MPRHDTATQHRFKHLVRGDRLLAMRDLPELIRHQVEFNRQFSAQHAVALPRLATATRRPKSKAGKAARSSGRKR</sequence>
<name>A0ABV2V6T1_9ACTN</name>
<evidence type="ECO:0000313" key="2">
    <source>
        <dbReference type="EMBL" id="MET9849528.1"/>
    </source>
</evidence>
<proteinExistence type="predicted"/>
<evidence type="ECO:0000313" key="3">
    <source>
        <dbReference type="Proteomes" id="UP001550210"/>
    </source>
</evidence>
<gene>
    <name evidence="2" type="ORF">ABZZ21_34255</name>
</gene>
<dbReference type="RefSeq" id="WP_355402133.1">
    <property type="nucleotide sequence ID" value="NZ_JBEXPZ010000054.1"/>
</dbReference>
<keyword evidence="3" id="KW-1185">Reference proteome</keyword>
<reference evidence="2 3" key="1">
    <citation type="submission" date="2024-06" db="EMBL/GenBank/DDBJ databases">
        <title>The Natural Products Discovery Center: Release of the First 8490 Sequenced Strains for Exploring Actinobacteria Biosynthetic Diversity.</title>
        <authorList>
            <person name="Kalkreuter E."/>
            <person name="Kautsar S.A."/>
            <person name="Yang D."/>
            <person name="Bader C.D."/>
            <person name="Teijaro C.N."/>
            <person name="Fluegel L."/>
            <person name="Davis C.M."/>
            <person name="Simpson J.R."/>
            <person name="Lauterbach L."/>
            <person name="Steele A.D."/>
            <person name="Gui C."/>
            <person name="Meng S."/>
            <person name="Li G."/>
            <person name="Viehrig K."/>
            <person name="Ye F."/>
            <person name="Su P."/>
            <person name="Kiefer A.F."/>
            <person name="Nichols A."/>
            <person name="Cepeda A.J."/>
            <person name="Yan W."/>
            <person name="Fan B."/>
            <person name="Jiang Y."/>
            <person name="Adhikari A."/>
            <person name="Zheng C.-J."/>
            <person name="Schuster L."/>
            <person name="Cowan T.M."/>
            <person name="Smanski M.J."/>
            <person name="Chevrette M.G."/>
            <person name="De Carvalho L.P.S."/>
            <person name="Shen B."/>
        </authorList>
    </citation>
    <scope>NUCLEOTIDE SEQUENCE [LARGE SCALE GENOMIC DNA]</scope>
    <source>
        <strain evidence="2 3">NPDC006434</strain>
    </source>
</reference>
<dbReference type="EMBL" id="JBEXPZ010000054">
    <property type="protein sequence ID" value="MET9849528.1"/>
    <property type="molecule type" value="Genomic_DNA"/>
</dbReference>
<comment type="caution">
    <text evidence="2">The sequence shown here is derived from an EMBL/GenBank/DDBJ whole genome shotgun (WGS) entry which is preliminary data.</text>
</comment>
<dbReference type="Proteomes" id="UP001550210">
    <property type="component" value="Unassembled WGS sequence"/>
</dbReference>
<accession>A0ABV2V6T1</accession>
<organism evidence="2 3">
    <name type="scientific">Streptomyces ossamyceticus</name>
    <dbReference type="NCBI Taxonomy" id="249581"/>
    <lineage>
        <taxon>Bacteria</taxon>
        <taxon>Bacillati</taxon>
        <taxon>Actinomycetota</taxon>
        <taxon>Actinomycetes</taxon>
        <taxon>Kitasatosporales</taxon>
        <taxon>Streptomycetaceae</taxon>
        <taxon>Streptomyces</taxon>
    </lineage>
</organism>
<protein>
    <submittedName>
        <fullName evidence="2">Uncharacterized protein</fullName>
    </submittedName>
</protein>